<accession>A0A087BZB3</accession>
<dbReference type="EMBL" id="JGZE01000017">
    <property type="protein sequence ID" value="KFI76363.1"/>
    <property type="molecule type" value="Genomic_DNA"/>
</dbReference>
<organism evidence="1 2">
    <name type="scientific">Bifidobacterium mongoliense DSM 21395</name>
    <dbReference type="NCBI Taxonomy" id="1437603"/>
    <lineage>
        <taxon>Bacteria</taxon>
        <taxon>Bacillati</taxon>
        <taxon>Actinomycetota</taxon>
        <taxon>Actinomycetes</taxon>
        <taxon>Bifidobacteriales</taxon>
        <taxon>Bifidobacteriaceae</taxon>
        <taxon>Bifidobacterium</taxon>
    </lineage>
</organism>
<dbReference type="SUPFAM" id="SSF55486">
    <property type="entry name" value="Metalloproteases ('zincins'), catalytic domain"/>
    <property type="match status" value="1"/>
</dbReference>
<evidence type="ECO:0000313" key="2">
    <source>
        <dbReference type="Proteomes" id="UP000029082"/>
    </source>
</evidence>
<keyword evidence="2" id="KW-1185">Reference proteome</keyword>
<dbReference type="Gene3D" id="1.20.150.30">
    <property type="entry name" value="Zincin-like metallopeptidase, N-terminal domain"/>
    <property type="match status" value="1"/>
</dbReference>
<dbReference type="InterPro" id="IPR018766">
    <property type="entry name" value="Zinicin_2"/>
</dbReference>
<evidence type="ECO:0000313" key="1">
    <source>
        <dbReference type="EMBL" id="KFI76363.1"/>
    </source>
</evidence>
<sequence>MKVHRFRRCDDTKRKTTGMDDNAIHQWLIDCFGQVQGEIAWNQLSQLPPEVRDQLMHQASGSLPKPDDVRALMQAFSTGGLNSVNDMEHTIEQGPVNVKLATSIALQQANAEGSEQSFSAQEADAVRAAMSEANLWLDTVSDFAPPQGEPQILTRAGWVESTLGAWARFAAPVAQSMSDALSSVFSERLGGEFGTEVSGIFAGPVPIPIPEG</sequence>
<keyword evidence="1" id="KW-0378">Hydrolase</keyword>
<reference evidence="1 2" key="1">
    <citation type="submission" date="2014-03" db="EMBL/GenBank/DDBJ databases">
        <title>Genomics of Bifidobacteria.</title>
        <authorList>
            <person name="Ventura M."/>
            <person name="Milani C."/>
            <person name="Lugli G.A."/>
        </authorList>
    </citation>
    <scope>NUCLEOTIDE SEQUENCE [LARGE SCALE GENOMIC DNA]</scope>
    <source>
        <strain evidence="1 2">DSM 21395</strain>
    </source>
</reference>
<dbReference type="Pfam" id="PF10103">
    <property type="entry name" value="Zincin_2"/>
    <property type="match status" value="1"/>
</dbReference>
<dbReference type="AlphaFoldDB" id="A0A087BZB3"/>
<dbReference type="InterPro" id="IPR042271">
    <property type="entry name" value="Zinicin_2_N"/>
</dbReference>
<dbReference type="GO" id="GO:0016787">
    <property type="term" value="F:hydrolase activity"/>
    <property type="evidence" value="ECO:0007669"/>
    <property type="project" value="UniProtKB-KW"/>
</dbReference>
<proteinExistence type="predicted"/>
<protein>
    <submittedName>
        <fullName evidence="1">Hydrolase</fullName>
    </submittedName>
</protein>
<dbReference type="Proteomes" id="UP000029082">
    <property type="component" value="Unassembled WGS sequence"/>
</dbReference>
<gene>
    <name evidence="1" type="ORF">BMON_1284</name>
</gene>
<comment type="caution">
    <text evidence="1">The sequence shown here is derived from an EMBL/GenBank/DDBJ whole genome shotgun (WGS) entry which is preliminary data.</text>
</comment>
<name>A0A087BZB3_9BIFI</name>
<dbReference type="eggNOG" id="COG5282">
    <property type="taxonomic scope" value="Bacteria"/>
</dbReference>